<sequence length="521" mass="59007">MQAWIIGIACIALLCAVIYEMIRSRSIEGFTSDIVPAEEKPSFFGDYYPKRTDVVPGQTVEPSGWIRDLRYTQQYVDVQGIGMKNDMCRVIMRQDDPGSLIMACALAGTDGTSSAAYSTRSKQQGFKFSRDDYFNNVNSDKRADYCRIVKVEGPPEDAWTAMCAPATLQGFDAKEVQDTQAPPNIVTLLWFFDGLMAWYRFKDDLVDYAENTRLMLAGNITIDEDPTKPKTEGLQINAVPPSLKDQAPPAEQFIRIGENKALEFDTEFEIRELRSFSTWVKFDLFTNNAHIFDFGNGAGHGNVFLGIEGKGNPTTQETTSADPIGRQPTEFEPVCSRTAPREVSPQVYMKQTAANVELYECPGPEPIDRMVDNTATKSRTKTVTTTRANLLFEIWDSEQRKMRLRILDAVQEGKWHHIMLSTLDAAFRPTWVVYIDGLKVFTQVDGHLPQTALTTNNYIGKSNWEQQTTGQYKDERFRGSLFDMRFYRVPMSEAKLMKTLEWGKTLLNLPKESTVQTQGQF</sequence>
<dbReference type="Gene3D" id="2.60.120.200">
    <property type="match status" value="1"/>
</dbReference>
<evidence type="ECO:0000313" key="1">
    <source>
        <dbReference type="EMBL" id="QHT19507.1"/>
    </source>
</evidence>
<reference evidence="1" key="1">
    <citation type="journal article" date="2020" name="Nature">
        <title>Giant virus diversity and host interactions through global metagenomics.</title>
        <authorList>
            <person name="Schulz F."/>
            <person name="Roux S."/>
            <person name="Paez-Espino D."/>
            <person name="Jungbluth S."/>
            <person name="Walsh D.A."/>
            <person name="Denef V.J."/>
            <person name="McMahon K.D."/>
            <person name="Konstantinidis K.T."/>
            <person name="Eloe-Fadrosh E.A."/>
            <person name="Kyrpides N.C."/>
            <person name="Woyke T."/>
        </authorList>
    </citation>
    <scope>NUCLEOTIDE SEQUENCE</scope>
    <source>
        <strain evidence="1">GVMAG-M-3300023174-57</strain>
    </source>
</reference>
<organism evidence="1">
    <name type="scientific">viral metagenome</name>
    <dbReference type="NCBI Taxonomy" id="1070528"/>
    <lineage>
        <taxon>unclassified sequences</taxon>
        <taxon>metagenomes</taxon>
        <taxon>organismal metagenomes</taxon>
    </lineage>
</organism>
<dbReference type="SUPFAM" id="SSF49899">
    <property type="entry name" value="Concanavalin A-like lectins/glucanases"/>
    <property type="match status" value="1"/>
</dbReference>
<accession>A0A6C0DRX4</accession>
<name>A0A6C0DRX4_9ZZZZ</name>
<dbReference type="EMBL" id="MN739667">
    <property type="protein sequence ID" value="QHT19507.1"/>
    <property type="molecule type" value="Genomic_DNA"/>
</dbReference>
<dbReference type="Pfam" id="PF13385">
    <property type="entry name" value="Laminin_G_3"/>
    <property type="match status" value="1"/>
</dbReference>
<proteinExistence type="predicted"/>
<dbReference type="AlphaFoldDB" id="A0A6C0DRX4"/>
<dbReference type="InterPro" id="IPR013320">
    <property type="entry name" value="ConA-like_dom_sf"/>
</dbReference>
<protein>
    <submittedName>
        <fullName evidence="1">Uncharacterized protein</fullName>
    </submittedName>
</protein>